<evidence type="ECO:0000313" key="2">
    <source>
        <dbReference type="Proteomes" id="UP001158576"/>
    </source>
</evidence>
<keyword evidence="2" id="KW-1185">Reference proteome</keyword>
<gene>
    <name evidence="1" type="ORF">OKIOD_LOCUS4416</name>
</gene>
<name>A0ABN7S7F2_OIKDI</name>
<accession>A0ABN7S7F2</accession>
<organism evidence="1 2">
    <name type="scientific">Oikopleura dioica</name>
    <name type="common">Tunicate</name>
    <dbReference type="NCBI Taxonomy" id="34765"/>
    <lineage>
        <taxon>Eukaryota</taxon>
        <taxon>Metazoa</taxon>
        <taxon>Chordata</taxon>
        <taxon>Tunicata</taxon>
        <taxon>Appendicularia</taxon>
        <taxon>Copelata</taxon>
        <taxon>Oikopleuridae</taxon>
        <taxon>Oikopleura</taxon>
    </lineage>
</organism>
<evidence type="ECO:0000313" key="1">
    <source>
        <dbReference type="EMBL" id="CAG5091107.1"/>
    </source>
</evidence>
<dbReference type="Proteomes" id="UP001158576">
    <property type="component" value="Chromosome PAR"/>
</dbReference>
<sequence>MSGLTCGFSKIIRSWWNKQEAVVTTNSSLVPDEKPHPQNNLSMELPEGGSAWIRNSIVNLDECDMQSVDLAWDNSAANYRLAFENDETDDDDLIARDGSRGSKLRQSLRSASRKVNKTIQAAKDLVK</sequence>
<proteinExistence type="predicted"/>
<reference evidence="1 2" key="1">
    <citation type="submission" date="2021-04" db="EMBL/GenBank/DDBJ databases">
        <authorList>
            <person name="Bliznina A."/>
        </authorList>
    </citation>
    <scope>NUCLEOTIDE SEQUENCE [LARGE SCALE GENOMIC DNA]</scope>
</reference>
<dbReference type="EMBL" id="OU015568">
    <property type="protein sequence ID" value="CAG5091107.1"/>
    <property type="molecule type" value="Genomic_DNA"/>
</dbReference>
<protein>
    <submittedName>
        <fullName evidence="1">Oidioi.mRNA.OKI2018_I69.PAR.g12858.t1.cds</fullName>
    </submittedName>
</protein>